<organism evidence="4">
    <name type="scientific">Thrips palmi</name>
    <name type="common">Melon thrips</name>
    <dbReference type="NCBI Taxonomy" id="161013"/>
    <lineage>
        <taxon>Eukaryota</taxon>
        <taxon>Metazoa</taxon>
        <taxon>Ecdysozoa</taxon>
        <taxon>Arthropoda</taxon>
        <taxon>Hexapoda</taxon>
        <taxon>Insecta</taxon>
        <taxon>Pterygota</taxon>
        <taxon>Neoptera</taxon>
        <taxon>Paraneoptera</taxon>
        <taxon>Thysanoptera</taxon>
        <taxon>Terebrantia</taxon>
        <taxon>Thripoidea</taxon>
        <taxon>Thripidae</taxon>
        <taxon>Thrips</taxon>
    </lineage>
</organism>
<accession>A0A6P8ZQM6</accession>
<keyword evidence="3" id="KW-1185">Reference proteome</keyword>
<dbReference type="InParanoid" id="A0A6P8ZQM6"/>
<name>A0A6P8ZQM6_THRPL</name>
<gene>
    <name evidence="4" type="primary">LOC117648062</name>
</gene>
<sequence>MQITAQHAAKKQEAEKAPDVAVPHTVVPMPAVTPKAAMAAPRERATITQQTVVLLSVLAILAMALYPFIVLRLAIMGRIFDGLAPNVKPQDHSPSPHITDGSFDLRSDGVVNHTDHQVPPFADETPSVVSSRAPAGVLGEEVIAVPSEAPVGSPSKTPSGVSSKTSSGVSGGSSSEGVRGSRVSSKAASDDGARGSLLVSRIASSMR</sequence>
<dbReference type="GeneID" id="117648062"/>
<proteinExistence type="predicted"/>
<protein>
    <submittedName>
        <fullName evidence="4">Uncharacterized protein LOC117648062</fullName>
    </submittedName>
</protein>
<reference evidence="4" key="1">
    <citation type="submission" date="2025-08" db="UniProtKB">
        <authorList>
            <consortium name="RefSeq"/>
        </authorList>
    </citation>
    <scope>IDENTIFICATION</scope>
    <source>
        <tissue evidence="4">Total insect</tissue>
    </source>
</reference>
<evidence type="ECO:0000313" key="4">
    <source>
        <dbReference type="RefSeq" id="XP_034246119.1"/>
    </source>
</evidence>
<keyword evidence="2" id="KW-0812">Transmembrane</keyword>
<feature type="compositionally biased region" description="Low complexity" evidence="1">
    <location>
        <begin position="151"/>
        <end position="185"/>
    </location>
</feature>
<evidence type="ECO:0000256" key="1">
    <source>
        <dbReference type="SAM" id="MobiDB-lite"/>
    </source>
</evidence>
<dbReference type="KEGG" id="tpal:117648062"/>
<keyword evidence="2" id="KW-1133">Transmembrane helix</keyword>
<evidence type="ECO:0000313" key="3">
    <source>
        <dbReference type="Proteomes" id="UP000515158"/>
    </source>
</evidence>
<dbReference type="AlphaFoldDB" id="A0A6P8ZQM6"/>
<evidence type="ECO:0000256" key="2">
    <source>
        <dbReference type="SAM" id="Phobius"/>
    </source>
</evidence>
<dbReference type="Proteomes" id="UP000515158">
    <property type="component" value="Unplaced"/>
</dbReference>
<keyword evidence="2" id="KW-0472">Membrane</keyword>
<feature type="transmembrane region" description="Helical" evidence="2">
    <location>
        <begin position="52"/>
        <end position="75"/>
    </location>
</feature>
<feature type="region of interest" description="Disordered" evidence="1">
    <location>
        <begin position="146"/>
        <end position="207"/>
    </location>
</feature>
<dbReference type="RefSeq" id="XP_034246119.1">
    <property type="nucleotide sequence ID" value="XM_034390228.1"/>
</dbReference>